<dbReference type="InterPro" id="IPR036869">
    <property type="entry name" value="J_dom_sf"/>
</dbReference>
<feature type="domain" description="J" evidence="2">
    <location>
        <begin position="5"/>
        <end position="80"/>
    </location>
</feature>
<name>A0A0P0X9I8_ORYSJ</name>
<dbReference type="SMR" id="A0A0P0X9I8"/>
<reference evidence="3 4" key="1">
    <citation type="journal article" date="2005" name="Nature">
        <title>The map-based sequence of the rice genome.</title>
        <authorList>
            <consortium name="International rice genome sequencing project (IRGSP)"/>
            <person name="Matsumoto T."/>
            <person name="Wu J."/>
            <person name="Kanamori H."/>
            <person name="Katayose Y."/>
            <person name="Fujisawa M."/>
            <person name="Namiki N."/>
            <person name="Mizuno H."/>
            <person name="Yamamoto K."/>
            <person name="Antonio B.A."/>
            <person name="Baba T."/>
            <person name="Sakata K."/>
            <person name="Nagamura Y."/>
            <person name="Aoki H."/>
            <person name="Arikawa K."/>
            <person name="Arita K."/>
            <person name="Bito T."/>
            <person name="Chiden Y."/>
            <person name="Fujitsuka N."/>
            <person name="Fukunaka R."/>
            <person name="Hamada M."/>
            <person name="Harada C."/>
            <person name="Hayashi A."/>
            <person name="Hijishita S."/>
            <person name="Honda M."/>
            <person name="Hosokawa S."/>
            <person name="Ichikawa Y."/>
            <person name="Idonuma A."/>
            <person name="Iijima M."/>
            <person name="Ikeda M."/>
            <person name="Ikeno M."/>
            <person name="Ito K."/>
            <person name="Ito S."/>
            <person name="Ito T."/>
            <person name="Ito Y."/>
            <person name="Ito Y."/>
            <person name="Iwabuchi A."/>
            <person name="Kamiya K."/>
            <person name="Karasawa W."/>
            <person name="Kurita K."/>
            <person name="Katagiri S."/>
            <person name="Kikuta A."/>
            <person name="Kobayashi H."/>
            <person name="Kobayashi N."/>
            <person name="Machita K."/>
            <person name="Maehara T."/>
            <person name="Masukawa M."/>
            <person name="Mizubayashi T."/>
            <person name="Mukai Y."/>
            <person name="Nagasaki H."/>
            <person name="Nagata Y."/>
            <person name="Naito S."/>
            <person name="Nakashima M."/>
            <person name="Nakama Y."/>
            <person name="Nakamichi Y."/>
            <person name="Nakamura M."/>
            <person name="Meguro A."/>
            <person name="Negishi M."/>
            <person name="Ohta I."/>
            <person name="Ohta T."/>
            <person name="Okamoto M."/>
            <person name="Ono N."/>
            <person name="Saji S."/>
            <person name="Sakaguchi M."/>
            <person name="Sakai K."/>
            <person name="Shibata M."/>
            <person name="Shimokawa T."/>
            <person name="Song J."/>
            <person name="Takazaki Y."/>
            <person name="Terasawa K."/>
            <person name="Tsugane M."/>
            <person name="Tsuji K."/>
            <person name="Ueda S."/>
            <person name="Waki K."/>
            <person name="Yamagata H."/>
            <person name="Yamamoto M."/>
            <person name="Yamamoto S."/>
            <person name="Yamane H."/>
            <person name="Yoshiki S."/>
            <person name="Yoshihara R."/>
            <person name="Yukawa K."/>
            <person name="Zhong H."/>
            <person name="Yano M."/>
            <person name="Yuan Q."/>
            <person name="Ouyang S."/>
            <person name="Liu J."/>
            <person name="Jones K.M."/>
            <person name="Gansberger K."/>
            <person name="Moffat K."/>
            <person name="Hill J."/>
            <person name="Bera J."/>
            <person name="Fadrosh D."/>
            <person name="Jin S."/>
            <person name="Johri S."/>
            <person name="Kim M."/>
            <person name="Overton L."/>
            <person name="Reardon M."/>
            <person name="Tsitrin T."/>
            <person name="Vuong H."/>
            <person name="Weaver B."/>
            <person name="Ciecko A."/>
            <person name="Tallon L."/>
            <person name="Jackson J."/>
            <person name="Pai G."/>
            <person name="Aken S.V."/>
            <person name="Utterback T."/>
            <person name="Reidmuller S."/>
            <person name="Feldblyum T."/>
            <person name="Hsiao J."/>
            <person name="Zismann V."/>
            <person name="Iobst S."/>
            <person name="de Vazeille A.R."/>
            <person name="Buell C.R."/>
            <person name="Ying K."/>
            <person name="Li Y."/>
            <person name="Lu T."/>
            <person name="Huang Y."/>
            <person name="Zhao Q."/>
            <person name="Feng Q."/>
            <person name="Zhang L."/>
            <person name="Zhu J."/>
            <person name="Weng Q."/>
            <person name="Mu J."/>
            <person name="Lu Y."/>
            <person name="Fan D."/>
            <person name="Liu Y."/>
            <person name="Guan J."/>
            <person name="Zhang Y."/>
            <person name="Yu S."/>
            <person name="Liu X."/>
            <person name="Zhang Y."/>
            <person name="Hong G."/>
            <person name="Han B."/>
            <person name="Choisne N."/>
            <person name="Demange N."/>
            <person name="Orjeda G."/>
            <person name="Samain S."/>
            <person name="Cattolico L."/>
            <person name="Pelletier E."/>
            <person name="Couloux A."/>
            <person name="Segurens B."/>
            <person name="Wincker P."/>
            <person name="D'Hont A."/>
            <person name="Scarpelli C."/>
            <person name="Weissenbach J."/>
            <person name="Salanoubat M."/>
            <person name="Quetier F."/>
            <person name="Yu Y."/>
            <person name="Kim H.R."/>
            <person name="Rambo T."/>
            <person name="Currie J."/>
            <person name="Collura K."/>
            <person name="Luo M."/>
            <person name="Yang T."/>
            <person name="Ammiraju J.S.S."/>
            <person name="Engler F."/>
            <person name="Soderlund C."/>
            <person name="Wing R.A."/>
            <person name="Palmer L.E."/>
            <person name="de la Bastide M."/>
            <person name="Spiegel L."/>
            <person name="Nascimento L."/>
            <person name="Zutavern T."/>
            <person name="O'Shaughnessy A."/>
            <person name="Dike S."/>
            <person name="Dedhia N."/>
            <person name="Preston R."/>
            <person name="Balija V."/>
            <person name="McCombie W.R."/>
            <person name="Chow T."/>
            <person name="Chen H."/>
            <person name="Chung M."/>
            <person name="Chen C."/>
            <person name="Shaw J."/>
            <person name="Wu H."/>
            <person name="Hsiao K."/>
            <person name="Chao Y."/>
            <person name="Chu M."/>
            <person name="Cheng C."/>
            <person name="Hour A."/>
            <person name="Lee P."/>
            <person name="Lin S."/>
            <person name="Lin Y."/>
            <person name="Liou J."/>
            <person name="Liu S."/>
            <person name="Hsing Y."/>
            <person name="Raghuvanshi S."/>
            <person name="Mohanty A."/>
            <person name="Bharti A.K."/>
            <person name="Gaur A."/>
            <person name="Gupta V."/>
            <person name="Kumar D."/>
            <person name="Ravi V."/>
            <person name="Vij S."/>
            <person name="Kapur A."/>
            <person name="Khurana P."/>
            <person name="Khurana P."/>
            <person name="Khurana J.P."/>
            <person name="Tyagi A.K."/>
            <person name="Gaikwad K."/>
            <person name="Singh A."/>
            <person name="Dalal V."/>
            <person name="Srivastava S."/>
            <person name="Dixit A."/>
            <person name="Pal A.K."/>
            <person name="Ghazi I.A."/>
            <person name="Yadav M."/>
            <person name="Pandit A."/>
            <person name="Bhargava A."/>
            <person name="Sureshbabu K."/>
            <person name="Batra K."/>
            <person name="Sharma T.R."/>
            <person name="Mohapatra T."/>
            <person name="Singh N.K."/>
            <person name="Messing J."/>
            <person name="Nelson A.B."/>
            <person name="Fuks G."/>
            <person name="Kavchok S."/>
            <person name="Keizer G."/>
            <person name="Linton E."/>
            <person name="Llaca V."/>
            <person name="Song R."/>
            <person name="Tanyolac B."/>
            <person name="Young S."/>
            <person name="Ho-Il K."/>
            <person name="Hahn J.H."/>
            <person name="Sangsakoo G."/>
            <person name="Vanavichit A."/>
            <person name="de Mattos Luiz.A.T."/>
            <person name="Zimmer P.D."/>
            <person name="Malone G."/>
            <person name="Dellagostin O."/>
            <person name="de Oliveira A.C."/>
            <person name="Bevan M."/>
            <person name="Bancroft I."/>
            <person name="Minx P."/>
            <person name="Cordum H."/>
            <person name="Wilson R."/>
            <person name="Cheng Z."/>
            <person name="Jin W."/>
            <person name="Jiang J."/>
            <person name="Leong S.A."/>
            <person name="Iwama H."/>
            <person name="Gojobori T."/>
            <person name="Itoh T."/>
            <person name="Niimura Y."/>
            <person name="Fujii Y."/>
            <person name="Habara T."/>
            <person name="Sakai H."/>
            <person name="Sato Y."/>
            <person name="Wilson G."/>
            <person name="Kumar K."/>
            <person name="McCouch S."/>
            <person name="Juretic N."/>
            <person name="Hoen D."/>
            <person name="Wright S."/>
            <person name="Bruskiewich R."/>
            <person name="Bureau T."/>
            <person name="Miyao A."/>
            <person name="Hirochika H."/>
            <person name="Nishikawa T."/>
            <person name="Kadowaki K."/>
            <person name="Sugiura M."/>
            <person name="Burr B."/>
            <person name="Sasaki T."/>
        </authorList>
    </citation>
    <scope>NUCLEOTIDE SEQUENCE [LARGE SCALE GENOMIC DNA]</scope>
    <source>
        <strain evidence="4">cv. Nipponbare</strain>
    </source>
</reference>
<proteinExistence type="predicted"/>
<sequence>MRSSEAMELLGLPAHTRPSPSEVKAAYRRMVMESHPDRVPTHQKSQAESKFKQVRYRLISDHCGKLLGHHVFRFHGDGVLQA</sequence>
<dbReference type="PANTHER" id="PTHR43948">
    <property type="entry name" value="DNAJ HOMOLOG SUBFAMILY B"/>
    <property type="match status" value="1"/>
</dbReference>
<dbReference type="EMBL" id="AP008213">
    <property type="protein sequence ID" value="BAF22313.1"/>
    <property type="molecule type" value="Genomic_DNA"/>
</dbReference>
<dbReference type="PROSITE" id="PS50076">
    <property type="entry name" value="DNAJ_2"/>
    <property type="match status" value="1"/>
</dbReference>
<dbReference type="AlphaFoldDB" id="A0A0P0X9I8"/>
<dbReference type="Proteomes" id="UP000000763">
    <property type="component" value="Chromosome 7"/>
</dbReference>
<dbReference type="KEGG" id="dosa:Os07g0637100"/>
<dbReference type="SUPFAM" id="SSF46565">
    <property type="entry name" value="Chaperone J-domain"/>
    <property type="match status" value="1"/>
</dbReference>
<feature type="region of interest" description="Disordered" evidence="1">
    <location>
        <begin position="1"/>
        <end position="21"/>
    </location>
</feature>
<dbReference type="InterPro" id="IPR001623">
    <property type="entry name" value="DnaJ_domain"/>
</dbReference>
<evidence type="ECO:0000313" key="4">
    <source>
        <dbReference type="Proteomes" id="UP000000763"/>
    </source>
</evidence>
<dbReference type="SMART" id="SM00271">
    <property type="entry name" value="DnaJ"/>
    <property type="match status" value="1"/>
</dbReference>
<dbReference type="Pfam" id="PF00226">
    <property type="entry name" value="DnaJ"/>
    <property type="match status" value="1"/>
</dbReference>
<protein>
    <submittedName>
        <fullName evidence="3">Os07g0637100 protein</fullName>
    </submittedName>
</protein>
<dbReference type="CDD" id="cd06257">
    <property type="entry name" value="DnaJ"/>
    <property type="match status" value="1"/>
</dbReference>
<organism evidence="3 4">
    <name type="scientific">Oryza sativa subsp. japonica</name>
    <name type="common">Rice</name>
    <dbReference type="NCBI Taxonomy" id="39947"/>
    <lineage>
        <taxon>Eukaryota</taxon>
        <taxon>Viridiplantae</taxon>
        <taxon>Streptophyta</taxon>
        <taxon>Embryophyta</taxon>
        <taxon>Tracheophyta</taxon>
        <taxon>Spermatophyta</taxon>
        <taxon>Magnoliopsida</taxon>
        <taxon>Liliopsida</taxon>
        <taxon>Poales</taxon>
        <taxon>Poaceae</taxon>
        <taxon>BOP clade</taxon>
        <taxon>Oryzoideae</taxon>
        <taxon>Oryzeae</taxon>
        <taxon>Oryzinae</taxon>
        <taxon>Oryza</taxon>
        <taxon>Oryza sativa</taxon>
    </lineage>
</organism>
<evidence type="ECO:0000256" key="1">
    <source>
        <dbReference type="SAM" id="MobiDB-lite"/>
    </source>
</evidence>
<dbReference type="Gene3D" id="1.10.287.110">
    <property type="entry name" value="DnaJ domain"/>
    <property type="match status" value="1"/>
</dbReference>
<gene>
    <name evidence="3" type="ordered locus">Os07g0637100</name>
</gene>
<dbReference type="GO" id="GO:0005783">
    <property type="term" value="C:endoplasmic reticulum"/>
    <property type="evidence" value="ECO:0007669"/>
    <property type="project" value="UniProtKB-ARBA"/>
</dbReference>
<dbReference type="OMA" id="CAESKFK"/>
<dbReference type="PANTHER" id="PTHR43948:SF14">
    <property type="entry name" value="PROTEIN DNAJ, PUTATIVE-RELATED"/>
    <property type="match status" value="1"/>
</dbReference>
<dbReference type="Gramene" id="Os07t0637100-01">
    <property type="protein sequence ID" value="Os07t0637100-01"/>
    <property type="gene ID" value="Os07g0637100"/>
</dbReference>
<accession>A0A0P0X9I8</accession>
<evidence type="ECO:0000313" key="3">
    <source>
        <dbReference type="EMBL" id="BAF22313.1"/>
    </source>
</evidence>
<reference evidence="4" key="2">
    <citation type="journal article" date="2008" name="Nucleic Acids Res.">
        <title>The rice annotation project database (RAP-DB): 2008 update.</title>
        <authorList>
            <consortium name="The rice annotation project (RAP)"/>
        </authorList>
    </citation>
    <scope>GENOME REANNOTATION</scope>
    <source>
        <strain evidence="4">cv. Nipponbare</strain>
    </source>
</reference>
<evidence type="ECO:0000259" key="2">
    <source>
        <dbReference type="PROSITE" id="PS50076"/>
    </source>
</evidence>